<dbReference type="PANTHER" id="PTHR44757">
    <property type="entry name" value="DIGUANYLATE CYCLASE DGCP"/>
    <property type="match status" value="1"/>
</dbReference>
<dbReference type="SMART" id="SM00052">
    <property type="entry name" value="EAL"/>
    <property type="match status" value="1"/>
</dbReference>
<feature type="domain" description="GGDEF" evidence="3">
    <location>
        <begin position="395"/>
        <end position="533"/>
    </location>
</feature>
<dbReference type="InterPro" id="IPR052155">
    <property type="entry name" value="Biofilm_reg_signaling"/>
</dbReference>
<dbReference type="CDD" id="cd01948">
    <property type="entry name" value="EAL"/>
    <property type="match status" value="1"/>
</dbReference>
<dbReference type="PROSITE" id="PS50883">
    <property type="entry name" value="EAL"/>
    <property type="match status" value="1"/>
</dbReference>
<gene>
    <name evidence="4" type="ORF">M6D89_14670</name>
</gene>
<dbReference type="InterPro" id="IPR043128">
    <property type="entry name" value="Rev_trsase/Diguanyl_cyclase"/>
</dbReference>
<dbReference type="NCBIfam" id="TIGR00254">
    <property type="entry name" value="GGDEF"/>
    <property type="match status" value="1"/>
</dbReference>
<dbReference type="Pfam" id="PF08448">
    <property type="entry name" value="PAS_4"/>
    <property type="match status" value="1"/>
</dbReference>
<dbReference type="RefSeq" id="WP_253968835.1">
    <property type="nucleotide sequence ID" value="NZ_JAMFTH010000005.1"/>
</dbReference>
<feature type="domain" description="EAL" evidence="2">
    <location>
        <begin position="542"/>
        <end position="798"/>
    </location>
</feature>
<keyword evidence="1" id="KW-0812">Transmembrane</keyword>
<dbReference type="InterPro" id="IPR001633">
    <property type="entry name" value="EAL_dom"/>
</dbReference>
<evidence type="ECO:0000259" key="2">
    <source>
        <dbReference type="PROSITE" id="PS50883"/>
    </source>
</evidence>
<dbReference type="Gene3D" id="3.30.450.20">
    <property type="entry name" value="PAS domain"/>
    <property type="match status" value="1"/>
</dbReference>
<keyword evidence="1" id="KW-0472">Membrane</keyword>
<evidence type="ECO:0000313" key="5">
    <source>
        <dbReference type="Proteomes" id="UP001139319"/>
    </source>
</evidence>
<evidence type="ECO:0000256" key="1">
    <source>
        <dbReference type="SAM" id="Phobius"/>
    </source>
</evidence>
<dbReference type="SUPFAM" id="SSF55785">
    <property type="entry name" value="PYP-like sensor domain (PAS domain)"/>
    <property type="match status" value="1"/>
</dbReference>
<dbReference type="EMBL" id="JAMFTH010000005">
    <property type="protein sequence ID" value="MCP8900548.1"/>
    <property type="molecule type" value="Genomic_DNA"/>
</dbReference>
<dbReference type="CDD" id="cd01949">
    <property type="entry name" value="GGDEF"/>
    <property type="match status" value="1"/>
</dbReference>
<name>A0A9X2I4J4_9GAMM</name>
<evidence type="ECO:0000313" key="4">
    <source>
        <dbReference type="EMBL" id="MCP8900548.1"/>
    </source>
</evidence>
<keyword evidence="1" id="KW-1133">Transmembrane helix</keyword>
<accession>A0A9X2I4J4</accession>
<organism evidence="4 5">
    <name type="scientific">Gilvimarinus xylanilyticus</name>
    <dbReference type="NCBI Taxonomy" id="2944139"/>
    <lineage>
        <taxon>Bacteria</taxon>
        <taxon>Pseudomonadati</taxon>
        <taxon>Pseudomonadota</taxon>
        <taxon>Gammaproteobacteria</taxon>
        <taxon>Cellvibrionales</taxon>
        <taxon>Cellvibrionaceae</taxon>
        <taxon>Gilvimarinus</taxon>
    </lineage>
</organism>
<feature type="transmembrane region" description="Helical" evidence="1">
    <location>
        <begin position="158"/>
        <end position="180"/>
    </location>
</feature>
<dbReference type="Gene3D" id="3.20.20.450">
    <property type="entry name" value="EAL domain"/>
    <property type="match status" value="1"/>
</dbReference>
<dbReference type="SUPFAM" id="SSF55073">
    <property type="entry name" value="Nucleotide cyclase"/>
    <property type="match status" value="1"/>
</dbReference>
<dbReference type="InterPro" id="IPR035965">
    <property type="entry name" value="PAS-like_dom_sf"/>
</dbReference>
<evidence type="ECO:0000259" key="3">
    <source>
        <dbReference type="PROSITE" id="PS50887"/>
    </source>
</evidence>
<feature type="transmembrane region" description="Helical" evidence="1">
    <location>
        <begin position="16"/>
        <end position="35"/>
    </location>
</feature>
<dbReference type="Pfam" id="PF00990">
    <property type="entry name" value="GGDEF"/>
    <property type="match status" value="1"/>
</dbReference>
<reference evidence="4" key="2">
    <citation type="submission" date="2023-01" db="EMBL/GenBank/DDBJ databases">
        <title>Gilvimarinus xylanilyticus HB14 isolated from Caulerpa lentillifera aquaculture base in Hainan, China.</title>
        <authorList>
            <person name="Zhang Y.-J."/>
        </authorList>
    </citation>
    <scope>NUCLEOTIDE SEQUENCE</scope>
    <source>
        <strain evidence="4">HB14</strain>
    </source>
</reference>
<dbReference type="Proteomes" id="UP001139319">
    <property type="component" value="Unassembled WGS sequence"/>
</dbReference>
<keyword evidence="5" id="KW-1185">Reference proteome</keyword>
<dbReference type="PROSITE" id="PS50887">
    <property type="entry name" value="GGDEF"/>
    <property type="match status" value="1"/>
</dbReference>
<dbReference type="Gene3D" id="3.30.70.270">
    <property type="match status" value="1"/>
</dbReference>
<protein>
    <submittedName>
        <fullName evidence="4">EAL domain-containing protein</fullName>
    </submittedName>
</protein>
<dbReference type="InterPro" id="IPR013656">
    <property type="entry name" value="PAS_4"/>
</dbReference>
<dbReference type="AlphaFoldDB" id="A0A9X2I4J4"/>
<reference evidence="4" key="1">
    <citation type="submission" date="2022-05" db="EMBL/GenBank/DDBJ databases">
        <authorList>
            <person name="Sun H.-N."/>
        </authorList>
    </citation>
    <scope>NUCLEOTIDE SEQUENCE</scope>
    <source>
        <strain evidence="4">HB14</strain>
    </source>
</reference>
<proteinExistence type="predicted"/>
<dbReference type="Pfam" id="PF00563">
    <property type="entry name" value="EAL"/>
    <property type="match status" value="1"/>
</dbReference>
<comment type="caution">
    <text evidence="4">The sequence shown here is derived from an EMBL/GenBank/DDBJ whole genome shotgun (WGS) entry which is preliminary data.</text>
</comment>
<dbReference type="SUPFAM" id="SSF141868">
    <property type="entry name" value="EAL domain-like"/>
    <property type="match status" value="1"/>
</dbReference>
<sequence>MTIDLFQRLSYKLARTSFVVVVLLGIAVASLQVYLDFRTQYRDIRANVEEISRVSRTAAQRAVFLLDERLAEQVVEGLSEYRFLSYIAILNDEGRVMAEHRRPLVASNTQWLTHLLVGDTEMFAFPLSTSAALPPGSLRLELNKDAALSNFYQRAWRVLLTGTARNIGLAFVLVLIYHFLLTRPLVTLASRFAALDHAQVPVNNIPHLRKHEQDELGYIVNSANRLLAHFNHQHTELQHQQQQLSLILDASPNQVFAVNDSGHLLFYNQAFKNYFERVDGNNYFELLRQAGVKEAGQIRALVQRVCRKQAPVFNRQQHLSGVHNENHVMQMSLVPFIAEHSTHVIVVLNNITELVEAEERVEYLAYCDTLTGLANRNRILEQLQEDLHKCKASNRYGAVLLIDLNDFKRINDTMGHSLGDELLLHISQRMAMRVREPETLARLGGDEFILSMPEIGASPEEARHRAEQVADRFLQTIRQPVTLANQDFSINATVGIALYPQRDVTVELLLSQADTALNEAKRRPHGHYQVFEPQMAEEVNRLLQLESDIRAAYQEHHFTFYLQPLIDLHARVLVGAEALIRWEHPTRGLVQPGAFIGFLENSDMINPVGLQLLDDVCQFIRRQKELGRFPAELRVAVNISERQLYDADFVGKCLSVLHKYKLPGSCLEFEITEGAALHNIDEVVDKMRKLQNEGITFALDDFGTGYSSLSYLKRLPVNKIKIDKSFIDDITIDPQDAAMVASIIAIASNMNLLIVAEGVETDAQAQWLSQYEGILIQGYLFDRPLQAQAFAQNYLPESPTF</sequence>
<dbReference type="PANTHER" id="PTHR44757:SF2">
    <property type="entry name" value="BIOFILM ARCHITECTURE MAINTENANCE PROTEIN MBAA"/>
    <property type="match status" value="1"/>
</dbReference>
<dbReference type="SMART" id="SM00267">
    <property type="entry name" value="GGDEF"/>
    <property type="match status" value="1"/>
</dbReference>
<dbReference type="InterPro" id="IPR029787">
    <property type="entry name" value="Nucleotide_cyclase"/>
</dbReference>
<dbReference type="InterPro" id="IPR035919">
    <property type="entry name" value="EAL_sf"/>
</dbReference>
<dbReference type="InterPro" id="IPR000160">
    <property type="entry name" value="GGDEF_dom"/>
</dbReference>